<reference evidence="2 3" key="1">
    <citation type="submission" date="2021-01" db="EMBL/GenBank/DDBJ databases">
        <title>Sequencing the genomes of 1000 actinobacteria strains.</title>
        <authorList>
            <person name="Klenk H.-P."/>
        </authorList>
    </citation>
    <scope>NUCLEOTIDE SEQUENCE [LARGE SCALE GENOMIC DNA]</scope>
    <source>
        <strain evidence="2 3">DSM 13057</strain>
    </source>
</reference>
<dbReference type="RefSeq" id="WP_205106519.1">
    <property type="nucleotide sequence ID" value="NZ_BAAAHT010000018.1"/>
</dbReference>
<dbReference type="InterPro" id="IPR016181">
    <property type="entry name" value="Acyl_CoA_acyltransferase"/>
</dbReference>
<gene>
    <name evidence="2" type="ORF">JOE66_000456</name>
</gene>
<proteinExistence type="predicted"/>
<dbReference type="EMBL" id="JAFBBU010000001">
    <property type="protein sequence ID" value="MBM7470822.1"/>
    <property type="molecule type" value="Genomic_DNA"/>
</dbReference>
<dbReference type="SUPFAM" id="SSF55729">
    <property type="entry name" value="Acyl-CoA N-acyltransferases (Nat)"/>
    <property type="match status" value="1"/>
</dbReference>
<dbReference type="Pfam" id="PF13302">
    <property type="entry name" value="Acetyltransf_3"/>
    <property type="match status" value="1"/>
</dbReference>
<comment type="caution">
    <text evidence="2">The sequence shown here is derived from an EMBL/GenBank/DDBJ whole genome shotgun (WGS) entry which is preliminary data.</text>
</comment>
<dbReference type="InterPro" id="IPR051531">
    <property type="entry name" value="N-acetyltransferase"/>
</dbReference>
<organism evidence="2 3">
    <name type="scientific">Subtercola frigoramans</name>
    <dbReference type="NCBI Taxonomy" id="120298"/>
    <lineage>
        <taxon>Bacteria</taxon>
        <taxon>Bacillati</taxon>
        <taxon>Actinomycetota</taxon>
        <taxon>Actinomycetes</taxon>
        <taxon>Micrococcales</taxon>
        <taxon>Microbacteriaceae</taxon>
        <taxon>Subtercola</taxon>
    </lineage>
</organism>
<dbReference type="InterPro" id="IPR000182">
    <property type="entry name" value="GNAT_dom"/>
</dbReference>
<keyword evidence="3" id="KW-1185">Reference proteome</keyword>
<dbReference type="Gene3D" id="3.40.630.30">
    <property type="match status" value="1"/>
</dbReference>
<accession>A0ABS2L166</accession>
<dbReference type="Proteomes" id="UP000776164">
    <property type="component" value="Unassembled WGS sequence"/>
</dbReference>
<sequence length="83" mass="8830">MQTVDGVEEVEVGYHLRTEAQGLGYATEAARACLEFARARGTSRVVAIIDPANLASQRVALKCGLVLEKQVVTGALQQLVFAA</sequence>
<protein>
    <submittedName>
        <fullName evidence="2">RimJ/RimL family protein N-acetyltransferase</fullName>
    </submittedName>
</protein>
<dbReference type="PANTHER" id="PTHR43792">
    <property type="entry name" value="GNAT FAMILY, PUTATIVE (AFU_ORTHOLOGUE AFUA_3G00765)-RELATED-RELATED"/>
    <property type="match status" value="1"/>
</dbReference>
<evidence type="ECO:0000313" key="2">
    <source>
        <dbReference type="EMBL" id="MBM7470822.1"/>
    </source>
</evidence>
<evidence type="ECO:0000313" key="3">
    <source>
        <dbReference type="Proteomes" id="UP000776164"/>
    </source>
</evidence>
<dbReference type="PROSITE" id="PS51186">
    <property type="entry name" value="GNAT"/>
    <property type="match status" value="1"/>
</dbReference>
<name>A0ABS2L166_9MICO</name>
<evidence type="ECO:0000259" key="1">
    <source>
        <dbReference type="PROSITE" id="PS51186"/>
    </source>
</evidence>
<dbReference type="PANTHER" id="PTHR43792:SF1">
    <property type="entry name" value="N-ACETYLTRANSFERASE DOMAIN-CONTAINING PROTEIN"/>
    <property type="match status" value="1"/>
</dbReference>
<feature type="domain" description="N-acetyltransferase" evidence="1">
    <location>
        <begin position="1"/>
        <end position="83"/>
    </location>
</feature>